<feature type="signal peptide" evidence="4">
    <location>
        <begin position="1"/>
        <end position="25"/>
    </location>
</feature>
<evidence type="ECO:0000313" key="7">
    <source>
        <dbReference type="Proteomes" id="UP000199657"/>
    </source>
</evidence>
<sequence>MQTVRTCVRRAMVMAAALIMGMATAAAVADESEREGEQDMVIFKTNYGDITLELYPEDAPVTVENFLQYVDDGFYDGTIFHRVIPGFVIQGGGLDEDMQRLETRAPIENEADNGLKNERGMLSMARTQDVNSATSQFFINLADNAFLDHGVRDFGYAVFARVVDGMDVVDRIAEVPTGRQAGQADVPSETIKVEEARRK</sequence>
<dbReference type="InterPro" id="IPR044665">
    <property type="entry name" value="E_coli_cyclophilin_A-like"/>
</dbReference>
<dbReference type="EC" id="5.2.1.8" evidence="4"/>
<dbReference type="RefSeq" id="WP_216110721.1">
    <property type="nucleotide sequence ID" value="NZ_FOEG01000002.1"/>
</dbReference>
<dbReference type="PANTHER" id="PTHR43246">
    <property type="entry name" value="PEPTIDYL-PROLYL CIS-TRANS ISOMERASE CYP38, CHLOROPLASTIC"/>
    <property type="match status" value="1"/>
</dbReference>
<dbReference type="PROSITE" id="PS50072">
    <property type="entry name" value="CSA_PPIASE_2"/>
    <property type="match status" value="1"/>
</dbReference>
<proteinExistence type="inferred from homology"/>
<comment type="function">
    <text evidence="4">PPIases accelerate the folding of proteins. It catalyzes the cis-trans isomerization of proline imidic peptide bonds in oligopeptides.</text>
</comment>
<reference evidence="6 7" key="1">
    <citation type="submission" date="2016-10" db="EMBL/GenBank/DDBJ databases">
        <authorList>
            <person name="de Groot N.N."/>
        </authorList>
    </citation>
    <scope>NUCLEOTIDE SEQUENCE [LARGE SCALE GENOMIC DNA]</scope>
    <source>
        <strain evidence="6 7">CGMCC 1.6291</strain>
    </source>
</reference>
<protein>
    <recommendedName>
        <fullName evidence="4">Peptidyl-prolyl cis-trans isomerase</fullName>
        <shortName evidence="4">PPIase</shortName>
        <ecNumber evidence="4">5.2.1.8</ecNumber>
    </recommendedName>
</protein>
<feature type="domain" description="PPIase cyclophilin-type" evidence="5">
    <location>
        <begin position="37"/>
        <end position="198"/>
    </location>
</feature>
<dbReference type="PROSITE" id="PS00170">
    <property type="entry name" value="CSA_PPIASE_1"/>
    <property type="match status" value="1"/>
</dbReference>
<gene>
    <name evidence="6" type="ORF">SAMN04488052_102254</name>
</gene>
<dbReference type="Proteomes" id="UP000199657">
    <property type="component" value="Unassembled WGS sequence"/>
</dbReference>
<dbReference type="GO" id="GO:0003755">
    <property type="term" value="F:peptidyl-prolyl cis-trans isomerase activity"/>
    <property type="evidence" value="ECO:0007669"/>
    <property type="project" value="UniProtKB-UniRule"/>
</dbReference>
<comment type="similarity">
    <text evidence="1 4">Belongs to the cyclophilin-type PPIase family.</text>
</comment>
<evidence type="ECO:0000256" key="3">
    <source>
        <dbReference type="ARBA" id="ARBA00023235"/>
    </source>
</evidence>
<evidence type="ECO:0000256" key="2">
    <source>
        <dbReference type="ARBA" id="ARBA00023110"/>
    </source>
</evidence>
<keyword evidence="4" id="KW-0732">Signal</keyword>
<comment type="catalytic activity">
    <reaction evidence="4">
        <text>[protein]-peptidylproline (omega=180) = [protein]-peptidylproline (omega=0)</text>
        <dbReference type="Rhea" id="RHEA:16237"/>
        <dbReference type="Rhea" id="RHEA-COMP:10747"/>
        <dbReference type="Rhea" id="RHEA-COMP:10748"/>
        <dbReference type="ChEBI" id="CHEBI:83833"/>
        <dbReference type="ChEBI" id="CHEBI:83834"/>
        <dbReference type="EC" id="5.2.1.8"/>
    </reaction>
</comment>
<name>A0A1H8RUN5_9GAMM</name>
<dbReference type="PRINTS" id="PR00153">
    <property type="entry name" value="CSAPPISMRASE"/>
</dbReference>
<dbReference type="SUPFAM" id="SSF50891">
    <property type="entry name" value="Cyclophilin-like"/>
    <property type="match status" value="1"/>
</dbReference>
<evidence type="ECO:0000256" key="4">
    <source>
        <dbReference type="RuleBase" id="RU363019"/>
    </source>
</evidence>
<keyword evidence="7" id="KW-1185">Reference proteome</keyword>
<dbReference type="Pfam" id="PF00160">
    <property type="entry name" value="Pro_isomerase"/>
    <property type="match status" value="1"/>
</dbReference>
<dbReference type="AlphaFoldDB" id="A0A1H8RUN5"/>
<dbReference type="Gene3D" id="2.40.100.10">
    <property type="entry name" value="Cyclophilin-like"/>
    <property type="match status" value="1"/>
</dbReference>
<evidence type="ECO:0000256" key="1">
    <source>
        <dbReference type="ARBA" id="ARBA00007365"/>
    </source>
</evidence>
<dbReference type="CDD" id="cd01920">
    <property type="entry name" value="cyclophilin_EcCYP_like"/>
    <property type="match status" value="1"/>
</dbReference>
<keyword evidence="3 4" id="KW-0413">Isomerase</keyword>
<dbReference type="InterPro" id="IPR020892">
    <property type="entry name" value="Cyclophilin-type_PPIase_CS"/>
</dbReference>
<evidence type="ECO:0000313" key="6">
    <source>
        <dbReference type="EMBL" id="SEO69884.1"/>
    </source>
</evidence>
<evidence type="ECO:0000259" key="5">
    <source>
        <dbReference type="PROSITE" id="PS50072"/>
    </source>
</evidence>
<feature type="chain" id="PRO_5011330999" description="Peptidyl-prolyl cis-trans isomerase" evidence="4">
    <location>
        <begin position="26"/>
        <end position="199"/>
    </location>
</feature>
<organism evidence="6 7">
    <name type="scientific">Aquisalimonas asiatica</name>
    <dbReference type="NCBI Taxonomy" id="406100"/>
    <lineage>
        <taxon>Bacteria</taxon>
        <taxon>Pseudomonadati</taxon>
        <taxon>Pseudomonadota</taxon>
        <taxon>Gammaproteobacteria</taxon>
        <taxon>Chromatiales</taxon>
        <taxon>Ectothiorhodospiraceae</taxon>
        <taxon>Aquisalimonas</taxon>
    </lineage>
</organism>
<accession>A0A1H8RUN5</accession>
<keyword evidence="2 4" id="KW-0697">Rotamase</keyword>
<dbReference type="GO" id="GO:0006457">
    <property type="term" value="P:protein folding"/>
    <property type="evidence" value="ECO:0007669"/>
    <property type="project" value="InterPro"/>
</dbReference>
<dbReference type="EMBL" id="FOEG01000002">
    <property type="protein sequence ID" value="SEO69884.1"/>
    <property type="molecule type" value="Genomic_DNA"/>
</dbReference>
<dbReference type="InterPro" id="IPR002130">
    <property type="entry name" value="Cyclophilin-type_PPIase_dom"/>
</dbReference>
<dbReference type="InterPro" id="IPR029000">
    <property type="entry name" value="Cyclophilin-like_dom_sf"/>
</dbReference>
<dbReference type="STRING" id="406100.SAMN04488052_102254"/>